<feature type="region of interest" description="Disordered" evidence="2">
    <location>
        <begin position="198"/>
        <end position="229"/>
    </location>
</feature>
<keyword evidence="4" id="KW-1185">Reference proteome</keyword>
<name>A0A1Y1Y4M4_9PLEO</name>
<dbReference type="Proteomes" id="UP000193144">
    <property type="component" value="Unassembled WGS sequence"/>
</dbReference>
<dbReference type="STRING" id="1231657.A0A1Y1Y4M4"/>
<evidence type="ECO:0000256" key="2">
    <source>
        <dbReference type="SAM" id="MobiDB-lite"/>
    </source>
</evidence>
<sequence>MDPLSITASIITVAATVATVAKHLQDLRHGLQHTPNVLSSLVNEVSDLRIVLEACDSAVQEQYRGATQAQPVTPLADADKVLNRTNDHLEELDKLVSSCLQGTSSAPSVFSSSRLRWIKVRSKVERVQQKLRDSKQDLVMLLESQSFTVQDISMDVENYHSASLEKMDEILVKLADHRSLYQELRSATIDLSEKVDALGRSRADTPTSPRPPSYHEIDRAQDKAEGQKENTHSLQIRALCYRRTCRPWCSCRCHIRREIRTPGLAKKFIGSLFVGYSGIPVVTESCNERQCRKRSSSRVIVSYQFPGWFWTRSLLASFMTANVAGREMLIRISNTIPFASETYQQCQTGNAFRLLRLFENGRASPFDLDPDGLSLLRNALNWKHFDVCRLLIARGADLYQEDHSGFSAYHYAWDAILFDNREPSVSETKQALLELFPQDEGGLDERQFNRIHKCVLGIIGTKLRDELEISTSSIDDFDNLGRTPLYWAARRGDFKAAKLLLDYGARCEIPGMRKGTEPLLAAAKAGDDRILGLLLDHGANTEAKDPDGLTPLMNAASTETGLECVGLLIKAGADVDRGDNDNRTAFHIASQNGCLEIAERLMAAAADINALCEDGWTALACCVFWNMHDSIEMLLNYGADTLVKTDPGESILHLAARYGDEITLQILAQRDLGPIDLDATTDAGETVRRIAKGREESGEWMAALDNLLIKVAERNARRTRRDGVTVELIHKAATRQAAPDTTSSKGIVVKIEELADEYSDDEVFEDALETFA</sequence>
<gene>
    <name evidence="3" type="ORF">BCR34DRAFT_500633</name>
</gene>
<feature type="repeat" description="ANK" evidence="1">
    <location>
        <begin position="371"/>
        <end position="403"/>
    </location>
</feature>
<reference evidence="3 4" key="1">
    <citation type="submission" date="2016-07" db="EMBL/GenBank/DDBJ databases">
        <title>Pervasive Adenine N6-methylation of Active Genes in Fungi.</title>
        <authorList>
            <consortium name="DOE Joint Genome Institute"/>
            <person name="Mondo S.J."/>
            <person name="Dannebaum R.O."/>
            <person name="Kuo R.C."/>
            <person name="Labutti K."/>
            <person name="Haridas S."/>
            <person name="Kuo A."/>
            <person name="Salamov A."/>
            <person name="Ahrendt S.R."/>
            <person name="Lipzen A."/>
            <person name="Sullivan W."/>
            <person name="Andreopoulos W.B."/>
            <person name="Clum A."/>
            <person name="Lindquist E."/>
            <person name="Daum C."/>
            <person name="Ramamoorthy G.K."/>
            <person name="Gryganskyi A."/>
            <person name="Culley D."/>
            <person name="Magnuson J.K."/>
            <person name="James T.Y."/>
            <person name="O'Malley M.A."/>
            <person name="Stajich J.E."/>
            <person name="Spatafora J.W."/>
            <person name="Visel A."/>
            <person name="Grigoriev I.V."/>
        </authorList>
    </citation>
    <scope>NUCLEOTIDE SEQUENCE [LARGE SCALE GENOMIC DNA]</scope>
    <source>
        <strain evidence="3 4">CBS 115471</strain>
    </source>
</reference>
<protein>
    <submittedName>
        <fullName evidence="3">Uncharacterized protein</fullName>
    </submittedName>
</protein>
<evidence type="ECO:0000313" key="4">
    <source>
        <dbReference type="Proteomes" id="UP000193144"/>
    </source>
</evidence>
<dbReference type="PROSITE" id="PS50297">
    <property type="entry name" value="ANK_REP_REGION"/>
    <property type="match status" value="4"/>
</dbReference>
<organism evidence="3 4">
    <name type="scientific">Clohesyomyces aquaticus</name>
    <dbReference type="NCBI Taxonomy" id="1231657"/>
    <lineage>
        <taxon>Eukaryota</taxon>
        <taxon>Fungi</taxon>
        <taxon>Dikarya</taxon>
        <taxon>Ascomycota</taxon>
        <taxon>Pezizomycotina</taxon>
        <taxon>Dothideomycetes</taxon>
        <taxon>Pleosporomycetidae</taxon>
        <taxon>Pleosporales</taxon>
        <taxon>Lindgomycetaceae</taxon>
        <taxon>Clohesyomyces</taxon>
    </lineage>
</organism>
<comment type="caution">
    <text evidence="3">The sequence shown here is derived from an EMBL/GenBank/DDBJ whole genome shotgun (WGS) entry which is preliminary data.</text>
</comment>
<feature type="repeat" description="ANK" evidence="1">
    <location>
        <begin position="514"/>
        <end position="546"/>
    </location>
</feature>
<dbReference type="AlphaFoldDB" id="A0A1Y1Y4M4"/>
<dbReference type="Pfam" id="PF12796">
    <property type="entry name" value="Ank_2"/>
    <property type="match status" value="1"/>
</dbReference>
<keyword evidence="1" id="KW-0040">ANK repeat</keyword>
<proteinExistence type="predicted"/>
<accession>A0A1Y1Y4M4</accession>
<dbReference type="PROSITE" id="PS50088">
    <property type="entry name" value="ANK_REPEAT"/>
    <property type="match status" value="5"/>
</dbReference>
<evidence type="ECO:0000256" key="1">
    <source>
        <dbReference type="PROSITE-ProRule" id="PRU00023"/>
    </source>
</evidence>
<feature type="repeat" description="ANK" evidence="1">
    <location>
        <begin position="480"/>
        <end position="505"/>
    </location>
</feature>
<evidence type="ECO:0000313" key="3">
    <source>
        <dbReference type="EMBL" id="ORX92554.1"/>
    </source>
</evidence>
<dbReference type="EMBL" id="MCFA01000384">
    <property type="protein sequence ID" value="ORX92554.1"/>
    <property type="molecule type" value="Genomic_DNA"/>
</dbReference>
<dbReference type="PANTHER" id="PTHR22677">
    <property type="entry name" value="ANKYRIN REPEAT DOMAIN-CONTAINING PROTEIN 60"/>
    <property type="match status" value="1"/>
</dbReference>
<feature type="repeat" description="ANK" evidence="1">
    <location>
        <begin position="547"/>
        <end position="580"/>
    </location>
</feature>
<dbReference type="PANTHER" id="PTHR22677:SF4">
    <property type="entry name" value="USHER SYNDROME TYPE-1G PROTEIN-LIKE PROTEIN"/>
    <property type="match status" value="1"/>
</dbReference>
<dbReference type="PRINTS" id="PR01415">
    <property type="entry name" value="ANKYRIN"/>
</dbReference>
<dbReference type="SMART" id="SM00248">
    <property type="entry name" value="ANK"/>
    <property type="match status" value="7"/>
</dbReference>
<dbReference type="InterPro" id="IPR002110">
    <property type="entry name" value="Ankyrin_rpt"/>
</dbReference>
<dbReference type="Pfam" id="PF00023">
    <property type="entry name" value="Ank"/>
    <property type="match status" value="2"/>
</dbReference>
<feature type="compositionally biased region" description="Basic and acidic residues" evidence="2">
    <location>
        <begin position="213"/>
        <end position="229"/>
    </location>
</feature>
<dbReference type="SUPFAM" id="SSF48403">
    <property type="entry name" value="Ankyrin repeat"/>
    <property type="match status" value="2"/>
</dbReference>
<dbReference type="Gene3D" id="1.25.40.20">
    <property type="entry name" value="Ankyrin repeat-containing domain"/>
    <property type="match status" value="2"/>
</dbReference>
<dbReference type="InterPro" id="IPR036770">
    <property type="entry name" value="Ankyrin_rpt-contain_sf"/>
</dbReference>
<dbReference type="InterPro" id="IPR039323">
    <property type="entry name" value="ANKRD_45/46/60"/>
</dbReference>
<feature type="repeat" description="ANK" evidence="1">
    <location>
        <begin position="581"/>
        <end position="613"/>
    </location>
</feature>
<dbReference type="OrthoDB" id="341259at2759"/>